<dbReference type="SUPFAM" id="SSF74650">
    <property type="entry name" value="Galactose mutarotase-like"/>
    <property type="match status" value="1"/>
</dbReference>
<dbReference type="InterPro" id="IPR008183">
    <property type="entry name" value="Aldose_1/G6P_1-epimerase"/>
</dbReference>
<dbReference type="InParanoid" id="E4X0A2"/>
<dbReference type="OrthoDB" id="1659429at2759"/>
<protein>
    <recommendedName>
        <fullName evidence="3">Galactose mutarotase</fullName>
    </recommendedName>
    <alternativeName>
        <fullName evidence="4">Aldose 1-epimerase</fullName>
    </alternativeName>
</protein>
<evidence type="ECO:0000256" key="2">
    <source>
        <dbReference type="ARBA" id="ARBA00004947"/>
    </source>
</evidence>
<reference evidence="6" key="1">
    <citation type="journal article" date="2010" name="Science">
        <title>Plasticity of animal genome architecture unmasked by rapid evolution of a pelagic tunicate.</title>
        <authorList>
            <person name="Denoeud F."/>
            <person name="Henriet S."/>
            <person name="Mungpakdee S."/>
            <person name="Aury J.M."/>
            <person name="Da Silva C."/>
            <person name="Brinkmann H."/>
            <person name="Mikhaleva J."/>
            <person name="Olsen L.C."/>
            <person name="Jubin C."/>
            <person name="Canestro C."/>
            <person name="Bouquet J.M."/>
            <person name="Danks G."/>
            <person name="Poulain J."/>
            <person name="Campsteijn C."/>
            <person name="Adamski M."/>
            <person name="Cross I."/>
            <person name="Yadetie F."/>
            <person name="Muffato M."/>
            <person name="Louis A."/>
            <person name="Butcher S."/>
            <person name="Tsagkogeorga G."/>
            <person name="Konrad A."/>
            <person name="Singh S."/>
            <person name="Jensen M.F."/>
            <person name="Cong E.H."/>
            <person name="Eikeseth-Otteraa H."/>
            <person name="Noel B."/>
            <person name="Anthouard V."/>
            <person name="Porcel B.M."/>
            <person name="Kachouri-Lafond R."/>
            <person name="Nishino A."/>
            <person name="Ugolini M."/>
            <person name="Chourrout P."/>
            <person name="Nishida H."/>
            <person name="Aasland R."/>
            <person name="Huzurbazar S."/>
            <person name="Westhof E."/>
            <person name="Delsuc F."/>
            <person name="Lehrach H."/>
            <person name="Reinhardt R."/>
            <person name="Weissenbach J."/>
            <person name="Roy S.W."/>
            <person name="Artiguenave F."/>
            <person name="Postlethwait J.H."/>
            <person name="Manak J.R."/>
            <person name="Thompson E.M."/>
            <person name="Jaillon O."/>
            <person name="Du Pasquier L."/>
            <person name="Boudinot P."/>
            <person name="Liberles D.A."/>
            <person name="Volff J.N."/>
            <person name="Philippe H."/>
            <person name="Lenhard B."/>
            <person name="Roest Crollius H."/>
            <person name="Wincker P."/>
            <person name="Chourrout D."/>
        </authorList>
    </citation>
    <scope>NUCLEOTIDE SEQUENCE [LARGE SCALE GENOMIC DNA]</scope>
</reference>
<dbReference type="Pfam" id="PF01263">
    <property type="entry name" value="Aldose_epim"/>
    <property type="match status" value="1"/>
</dbReference>
<name>E4X0A2_OIKDI</name>
<dbReference type="GO" id="GO:0004034">
    <property type="term" value="F:aldose 1-epimerase activity"/>
    <property type="evidence" value="ECO:0007669"/>
    <property type="project" value="UniProtKB-EC"/>
</dbReference>
<dbReference type="GO" id="GO:0005737">
    <property type="term" value="C:cytoplasm"/>
    <property type="evidence" value="ECO:0007669"/>
    <property type="project" value="TreeGrafter"/>
</dbReference>
<dbReference type="AlphaFoldDB" id="E4X0A2"/>
<dbReference type="GO" id="GO:0006012">
    <property type="term" value="P:galactose metabolic process"/>
    <property type="evidence" value="ECO:0007669"/>
    <property type="project" value="UniProtKB-UniPathway"/>
</dbReference>
<dbReference type="InterPro" id="IPR014718">
    <property type="entry name" value="GH-type_carb-bd"/>
</dbReference>
<comment type="pathway">
    <text evidence="2">Carbohydrate metabolism; galactose metabolism.</text>
</comment>
<organism evidence="6">
    <name type="scientific">Oikopleura dioica</name>
    <name type="common">Tunicate</name>
    <dbReference type="NCBI Taxonomy" id="34765"/>
    <lineage>
        <taxon>Eukaryota</taxon>
        <taxon>Metazoa</taxon>
        <taxon>Chordata</taxon>
        <taxon>Tunicata</taxon>
        <taxon>Appendicularia</taxon>
        <taxon>Copelata</taxon>
        <taxon>Oikopleuridae</taxon>
        <taxon>Oikopleura</taxon>
    </lineage>
</organism>
<keyword evidence="7" id="KW-1185">Reference proteome</keyword>
<dbReference type="UniPathway" id="UPA00214"/>
<comment type="catalytic activity">
    <reaction evidence="1">
        <text>alpha-D-galactose = beta-D-galactose</text>
        <dbReference type="Rhea" id="RHEA:28675"/>
        <dbReference type="ChEBI" id="CHEBI:27667"/>
        <dbReference type="ChEBI" id="CHEBI:28061"/>
        <dbReference type="EC" id="5.1.3.3"/>
    </reaction>
    <physiologicalReaction direction="right-to-left" evidence="1">
        <dbReference type="Rhea" id="RHEA:28677"/>
    </physiologicalReaction>
</comment>
<comment type="function">
    <text evidence="5">Mutarotase that catalyzes the interconversion of beta-D-galactose and alpha-D-galactose during galactose metabolism. Beta-D-galactose is metabolized in the liver into glucose 1-phosphate, the primary metabolic fuel, by the action of four enzymes that constitute the Leloir pathway: GALM, GALK1 (galactokinase), GALT (galactose-1-phosphate uridylyltransferase) and GALE (UDP-galactose-4'-epimerase). Involved in the maintenance of the equilibrium between the beta- and alpha-anomers of galactose, therefore ensuring a sufficient supply of the alpha-anomer for GALK1. Also active on D-glucose although shows a preference for galactose over glucose.</text>
</comment>
<dbReference type="Proteomes" id="UP000001307">
    <property type="component" value="Unassembled WGS sequence"/>
</dbReference>
<dbReference type="EMBL" id="FN653020">
    <property type="protein sequence ID" value="CBY23201.1"/>
    <property type="molecule type" value="Genomic_DNA"/>
</dbReference>
<evidence type="ECO:0000256" key="4">
    <source>
        <dbReference type="ARBA" id="ARBA00032729"/>
    </source>
</evidence>
<evidence type="ECO:0000256" key="3">
    <source>
        <dbReference type="ARBA" id="ARBA00021023"/>
    </source>
</evidence>
<dbReference type="PANTHER" id="PTHR11122:SF13">
    <property type="entry name" value="GLUCOSE-6-PHOSPHATE 1-EPIMERASE"/>
    <property type="match status" value="1"/>
</dbReference>
<evidence type="ECO:0000256" key="5">
    <source>
        <dbReference type="ARBA" id="ARBA00045743"/>
    </source>
</evidence>
<sequence>MWDFSFKVEYTVRIDESSLYTIMTVENKDQKAFDFTALLHTYLHVDIETMRVNGFQQEKCTNSLTGEDFVETSSQKSIDANVDQIYKNVSKEQVVESSLGKIKVYRKGLPDVVFWNPWVEKAKAMSDFNDEGYKNMVCVEPGFVAERKVLQPREKWTGSQWLSVV</sequence>
<evidence type="ECO:0000313" key="7">
    <source>
        <dbReference type="Proteomes" id="UP000001307"/>
    </source>
</evidence>
<gene>
    <name evidence="6" type="ORF">GSOID_T00015134001</name>
</gene>
<accession>E4X0A2</accession>
<dbReference type="GO" id="GO:0030246">
    <property type="term" value="F:carbohydrate binding"/>
    <property type="evidence" value="ECO:0007669"/>
    <property type="project" value="InterPro"/>
</dbReference>
<proteinExistence type="predicted"/>
<evidence type="ECO:0000256" key="1">
    <source>
        <dbReference type="ARBA" id="ARBA00001712"/>
    </source>
</evidence>
<dbReference type="PANTHER" id="PTHR11122">
    <property type="entry name" value="APOSPORY-ASSOCIATED PROTEIN C-RELATED"/>
    <property type="match status" value="1"/>
</dbReference>
<dbReference type="InterPro" id="IPR011013">
    <property type="entry name" value="Gal_mutarotase_sf_dom"/>
</dbReference>
<dbReference type="GO" id="GO:0047938">
    <property type="term" value="F:glucose-6-phosphate 1-epimerase activity"/>
    <property type="evidence" value="ECO:0007669"/>
    <property type="project" value="TreeGrafter"/>
</dbReference>
<dbReference type="Gene3D" id="2.70.98.10">
    <property type="match status" value="1"/>
</dbReference>
<evidence type="ECO:0000313" key="6">
    <source>
        <dbReference type="EMBL" id="CBY23201.1"/>
    </source>
</evidence>